<dbReference type="GO" id="GO:0003677">
    <property type="term" value="F:DNA binding"/>
    <property type="evidence" value="ECO:0007669"/>
    <property type="project" value="InterPro"/>
</dbReference>
<dbReference type="PROSITE" id="PS50943">
    <property type="entry name" value="HTH_CROC1"/>
    <property type="match status" value="1"/>
</dbReference>
<dbReference type="Pfam" id="PF12844">
    <property type="entry name" value="HTH_19"/>
    <property type="match status" value="1"/>
</dbReference>
<accession>A0A0N1N1C0</accession>
<dbReference type="OrthoDB" id="7851911at2"/>
<proteinExistence type="predicted"/>
<evidence type="ECO:0000313" key="2">
    <source>
        <dbReference type="EMBL" id="KPH80809.1"/>
    </source>
</evidence>
<dbReference type="AlphaFoldDB" id="A0A0N1N1C0"/>
<comment type="caution">
    <text evidence="2">The sequence shown here is derived from an EMBL/GenBank/DDBJ whole genome shotgun (WGS) entry which is preliminary data.</text>
</comment>
<evidence type="ECO:0000313" key="3">
    <source>
        <dbReference type="Proteomes" id="UP000037822"/>
    </source>
</evidence>
<protein>
    <submittedName>
        <fullName evidence="2">Transcriptional regulator</fullName>
    </submittedName>
</protein>
<dbReference type="InterPro" id="IPR001387">
    <property type="entry name" value="Cro/C1-type_HTH"/>
</dbReference>
<dbReference type="EMBL" id="LGSZ01000037">
    <property type="protein sequence ID" value="KPH80809.1"/>
    <property type="molecule type" value="Genomic_DNA"/>
</dbReference>
<evidence type="ECO:0000259" key="1">
    <source>
        <dbReference type="PROSITE" id="PS50943"/>
    </source>
</evidence>
<dbReference type="RefSeq" id="WP_054209169.1">
    <property type="nucleotide sequence ID" value="NZ_LGSZ01000037.1"/>
</dbReference>
<dbReference type="InterPro" id="IPR010982">
    <property type="entry name" value="Lambda_DNA-bd_dom_sf"/>
</dbReference>
<keyword evidence="3" id="KW-1185">Reference proteome</keyword>
<name>A0A0N1N1C0_9HYPH</name>
<gene>
    <name evidence="2" type="ORF">AE618_11310</name>
</gene>
<sequence>MKLQRSREWWLARARREGDAAIGAGMSALDPLPEAKPTGATGMNVEEARIAFGKFVNLMRRRKGLTIEELAKEADLDVSDLLVIEDHIEYTPDPRTIYKLAQTFDVSQQRLMQLAGLVVANDVGFRLEAVRFAARSEAVEKLNVEEASALEAFIGVLSEREPQRSK</sequence>
<dbReference type="CDD" id="cd00093">
    <property type="entry name" value="HTH_XRE"/>
    <property type="match status" value="1"/>
</dbReference>
<organism evidence="2 3">
    <name type="scientific">Bosea vaviloviae</name>
    <dbReference type="NCBI Taxonomy" id="1526658"/>
    <lineage>
        <taxon>Bacteria</taxon>
        <taxon>Pseudomonadati</taxon>
        <taxon>Pseudomonadota</taxon>
        <taxon>Alphaproteobacteria</taxon>
        <taxon>Hyphomicrobiales</taxon>
        <taxon>Boseaceae</taxon>
        <taxon>Bosea</taxon>
    </lineage>
</organism>
<dbReference type="SUPFAM" id="SSF47413">
    <property type="entry name" value="lambda repressor-like DNA-binding domains"/>
    <property type="match status" value="1"/>
</dbReference>
<dbReference type="Proteomes" id="UP000037822">
    <property type="component" value="Unassembled WGS sequence"/>
</dbReference>
<dbReference type="PATRIC" id="fig|1526658.3.peg.2571"/>
<reference evidence="2 3" key="1">
    <citation type="submission" date="2015-07" db="EMBL/GenBank/DDBJ databases">
        <title>Whole genome sequencing of Bosea vaviloviae isolated from cave pool.</title>
        <authorList>
            <person name="Tan N.E.H."/>
            <person name="Lee Y.P."/>
            <person name="Gan H.M."/>
            <person name="Barton H."/>
            <person name="Savka M.A."/>
        </authorList>
    </citation>
    <scope>NUCLEOTIDE SEQUENCE [LARGE SCALE GENOMIC DNA]</scope>
    <source>
        <strain evidence="2 3">SD260</strain>
    </source>
</reference>
<feature type="domain" description="HTH cro/C1-type" evidence="1">
    <location>
        <begin position="56"/>
        <end position="111"/>
    </location>
</feature>
<dbReference type="Gene3D" id="1.10.260.40">
    <property type="entry name" value="lambda repressor-like DNA-binding domains"/>
    <property type="match status" value="1"/>
</dbReference>